<dbReference type="PANTHER" id="PTHR37029:SF1">
    <property type="entry name" value="SSR1768 PROTEIN"/>
    <property type="match status" value="1"/>
</dbReference>
<dbReference type="Proteomes" id="UP000239589">
    <property type="component" value="Unassembled WGS sequence"/>
</dbReference>
<protein>
    <recommendedName>
        <fullName evidence="3">DUF2283 domain-containing protein</fullName>
    </recommendedName>
</protein>
<evidence type="ECO:0000313" key="1">
    <source>
        <dbReference type="EMBL" id="PPJ62242.1"/>
    </source>
</evidence>
<evidence type="ECO:0000313" key="2">
    <source>
        <dbReference type="Proteomes" id="UP000239589"/>
    </source>
</evidence>
<proteinExistence type="predicted"/>
<evidence type="ECO:0008006" key="3">
    <source>
        <dbReference type="Google" id="ProtNLM"/>
    </source>
</evidence>
<reference evidence="1 2" key="1">
    <citation type="submission" date="2018-02" db="EMBL/GenBank/DDBJ databases">
        <title>Discovery of a pederin family compound in a non-symbiotic bloom-forming cyanobacterium.</title>
        <authorList>
            <person name="Kust A."/>
            <person name="Mares J."/>
            <person name="Jokela J."/>
            <person name="Urajova P."/>
            <person name="Hajek J."/>
            <person name="Saurav K."/>
            <person name="Voracova K."/>
            <person name="Fewer D.P."/>
            <person name="Haapaniemi E."/>
            <person name="Permi P."/>
            <person name="Rehakova K."/>
            <person name="Sivonen K."/>
            <person name="Hrouzek P."/>
        </authorList>
    </citation>
    <scope>NUCLEOTIDE SEQUENCE [LARGE SCALE GENOMIC DNA]</scope>
    <source>
        <strain evidence="1 2">CHARLIE-1</strain>
    </source>
</reference>
<name>A0A2S6CRC3_9CYAN</name>
<comment type="caution">
    <text evidence="1">The sequence shown here is derived from an EMBL/GenBank/DDBJ whole genome shotgun (WGS) entry which is preliminary data.</text>
</comment>
<keyword evidence="2" id="KW-1185">Reference proteome</keyword>
<dbReference type="EMBL" id="PGEM01000133">
    <property type="protein sequence ID" value="PPJ62242.1"/>
    <property type="molecule type" value="Genomic_DNA"/>
</dbReference>
<dbReference type="InterPro" id="IPR019270">
    <property type="entry name" value="DUF2283"/>
</dbReference>
<dbReference type="PANTHER" id="PTHR37029">
    <property type="entry name" value="SSR1768 PROTEIN"/>
    <property type="match status" value="1"/>
</dbReference>
<gene>
    <name evidence="1" type="ORF">CUN59_16660</name>
</gene>
<sequence>MNYTNAQYNPDIDELKISWSQVEIQKTNPVSPGIILDYDTEGNVIGIKILNASQIIENLHQ</sequence>
<dbReference type="AlphaFoldDB" id="A0A2S6CRC3"/>
<dbReference type="Pfam" id="PF10049">
    <property type="entry name" value="DUF2283"/>
    <property type="match status" value="1"/>
</dbReference>
<organism evidence="1 2">
    <name type="scientific">Cuspidothrix issatschenkoi CHARLIE-1</name>
    <dbReference type="NCBI Taxonomy" id="2052836"/>
    <lineage>
        <taxon>Bacteria</taxon>
        <taxon>Bacillati</taxon>
        <taxon>Cyanobacteriota</taxon>
        <taxon>Cyanophyceae</taxon>
        <taxon>Nostocales</taxon>
        <taxon>Aphanizomenonaceae</taxon>
        <taxon>Cuspidothrix</taxon>
    </lineage>
</organism>
<accession>A0A2S6CRC3</accession>
<dbReference type="OrthoDB" id="9799670at2"/>